<dbReference type="AlphaFoldDB" id="A0A3T0HTL2"/>
<evidence type="ECO:0000313" key="8">
    <source>
        <dbReference type="EMBL" id="AZU60391.1"/>
    </source>
</evidence>
<dbReference type="EMBL" id="CP022572">
    <property type="protein sequence ID" value="AZU60391.1"/>
    <property type="molecule type" value="Genomic_DNA"/>
</dbReference>
<dbReference type="PANTHER" id="PTHR12137:SF54">
    <property type="entry name" value="CARBOHYDRATE SULFOTRANSFERASE"/>
    <property type="match status" value="1"/>
</dbReference>
<dbReference type="RefSeq" id="WP_066391361.1">
    <property type="nucleotide sequence ID" value="NZ_CP022572.1"/>
</dbReference>
<keyword evidence="9" id="KW-1185">Reference proteome</keyword>
<dbReference type="InterPro" id="IPR027417">
    <property type="entry name" value="P-loop_NTPase"/>
</dbReference>
<keyword evidence="7" id="KW-0325">Glycoprotein</keyword>
<keyword evidence="3" id="KW-0812">Transmembrane</keyword>
<evidence type="ECO:0000256" key="7">
    <source>
        <dbReference type="ARBA" id="ARBA00023180"/>
    </source>
</evidence>
<evidence type="ECO:0000256" key="1">
    <source>
        <dbReference type="ARBA" id="ARBA00004323"/>
    </source>
</evidence>
<comment type="subcellular location">
    <subcellularLocation>
        <location evidence="1">Golgi apparatus membrane</location>
        <topology evidence="1">Single-pass type II membrane protein</topology>
    </subcellularLocation>
</comment>
<evidence type="ECO:0000313" key="9">
    <source>
        <dbReference type="Proteomes" id="UP000282892"/>
    </source>
</evidence>
<evidence type="ECO:0000256" key="4">
    <source>
        <dbReference type="ARBA" id="ARBA00022989"/>
    </source>
</evidence>
<evidence type="ECO:0000256" key="3">
    <source>
        <dbReference type="ARBA" id="ARBA00022692"/>
    </source>
</evidence>
<accession>A0A3T0HTL2</accession>
<gene>
    <name evidence="8" type="ORF">CHR53_03415</name>
</gene>
<keyword evidence="6" id="KW-0472">Membrane</keyword>
<sequence>MKKSVYRDKVLVKNKVILIHVPKVAGTAIFKSLNIKRTVHFHLTDYEREDPAKFQEFFKIGFVRNPWDRLVSAFFYLKKGGMKNKYDRYMQNKLSPFNSFHDFVYALDRNNHFKNKIMNEIHFKPQYLYLINTNGELDMDYIGSYENLEEGFKILKARLNKPEAVLNKFNLSNHKPYWKYYDEKMIKIVGDMYQKDIELFNYEFPFNRLL</sequence>
<dbReference type="OrthoDB" id="7736814at2"/>
<dbReference type="GO" id="GO:0016020">
    <property type="term" value="C:membrane"/>
    <property type="evidence" value="ECO:0007669"/>
    <property type="project" value="InterPro"/>
</dbReference>
<evidence type="ECO:0000256" key="6">
    <source>
        <dbReference type="ARBA" id="ARBA00023136"/>
    </source>
</evidence>
<keyword evidence="4" id="KW-1133">Transmembrane helix</keyword>
<dbReference type="GO" id="GO:0008146">
    <property type="term" value="F:sulfotransferase activity"/>
    <property type="evidence" value="ECO:0007669"/>
    <property type="project" value="InterPro"/>
</dbReference>
<keyword evidence="5" id="KW-0333">Golgi apparatus</keyword>
<dbReference type="InterPro" id="IPR018011">
    <property type="entry name" value="Carb_sulfotrans_8-10"/>
</dbReference>
<dbReference type="PANTHER" id="PTHR12137">
    <property type="entry name" value="CARBOHYDRATE SULFOTRANSFERASE"/>
    <property type="match status" value="1"/>
</dbReference>
<name>A0A3T0HTL2_9BACI</name>
<evidence type="ECO:0000256" key="5">
    <source>
        <dbReference type="ARBA" id="ARBA00023034"/>
    </source>
</evidence>
<dbReference type="GO" id="GO:0016051">
    <property type="term" value="P:carbohydrate biosynthetic process"/>
    <property type="evidence" value="ECO:0007669"/>
    <property type="project" value="InterPro"/>
</dbReference>
<dbReference type="SUPFAM" id="SSF52540">
    <property type="entry name" value="P-loop containing nucleoside triphosphate hydrolases"/>
    <property type="match status" value="1"/>
</dbReference>
<dbReference type="Proteomes" id="UP000282892">
    <property type="component" value="Chromosome"/>
</dbReference>
<protein>
    <recommendedName>
        <fullName evidence="10">Sulfotransferase family protein</fullName>
    </recommendedName>
</protein>
<dbReference type="Gene3D" id="3.40.50.300">
    <property type="entry name" value="P-loop containing nucleotide triphosphate hydrolases"/>
    <property type="match status" value="1"/>
</dbReference>
<evidence type="ECO:0008006" key="10">
    <source>
        <dbReference type="Google" id="ProtNLM"/>
    </source>
</evidence>
<dbReference type="Pfam" id="PF03567">
    <property type="entry name" value="Sulfotransfer_2"/>
    <property type="match status" value="1"/>
</dbReference>
<reference evidence="8 9" key="1">
    <citation type="submission" date="2017-07" db="EMBL/GenBank/DDBJ databases">
        <title>The complete genome sequence of Bacillus mesonae strain H20-5, an efficient strain improving plant abiotic stress resistance.</title>
        <authorList>
            <person name="Kim S.Y."/>
            <person name="Song H."/>
            <person name="Sang M.K."/>
            <person name="Weon H.-Y."/>
            <person name="Song J."/>
        </authorList>
    </citation>
    <scope>NUCLEOTIDE SEQUENCE [LARGE SCALE GENOMIC DNA]</scope>
    <source>
        <strain evidence="8 9">H20-5</strain>
    </source>
</reference>
<dbReference type="KEGG" id="nmk:CHR53_03415"/>
<proteinExistence type="predicted"/>
<keyword evidence="2" id="KW-0808">Transferase</keyword>
<dbReference type="InterPro" id="IPR005331">
    <property type="entry name" value="Sulfotransferase"/>
</dbReference>
<evidence type="ECO:0000256" key="2">
    <source>
        <dbReference type="ARBA" id="ARBA00022679"/>
    </source>
</evidence>
<organism evidence="8 9">
    <name type="scientific">Neobacillus mesonae</name>
    <dbReference type="NCBI Taxonomy" id="1193713"/>
    <lineage>
        <taxon>Bacteria</taxon>
        <taxon>Bacillati</taxon>
        <taxon>Bacillota</taxon>
        <taxon>Bacilli</taxon>
        <taxon>Bacillales</taxon>
        <taxon>Bacillaceae</taxon>
        <taxon>Neobacillus</taxon>
    </lineage>
</organism>